<dbReference type="Gene3D" id="3.30.470.20">
    <property type="entry name" value="ATP-grasp fold, B domain"/>
    <property type="match status" value="1"/>
</dbReference>
<dbReference type="EMBL" id="JWZX01000909">
    <property type="protein sequence ID" value="KOO35333.1"/>
    <property type="molecule type" value="Genomic_DNA"/>
</dbReference>
<evidence type="ECO:0000313" key="2">
    <source>
        <dbReference type="Proteomes" id="UP000037460"/>
    </source>
</evidence>
<evidence type="ECO:0000313" key="1">
    <source>
        <dbReference type="EMBL" id="KOO35333.1"/>
    </source>
</evidence>
<accession>A0A0M0KA89</accession>
<sequence length="403" mass="43973">MVGMGPPTVPLDLARCFMMQSGNGHGQDRLRAALNRRGWNEIPGCADLQNLRNCLSNGLGFVWLRGDHNCKVLCDLPAGTSAVINRWPPKPSGSGADLRVLWHKAELVSTLVQYYEAQGLDPWRHHPLTLVLPQGAGASSAAWGEFRTLFEAVADGTDARVPLVQRTRNLWLLKPTGGCSGRGIGLGDSLEELQSHYDSCRAMEGLQAASASQAWIAQKYLEAPLLFQGRKFDVRIFALLESSPQTELGFALLAYREGYGRTSSEIFTLDELHPTMHLTNFAVQKSAEATFGLHEAGNSISFPDIERALGSSVGFLARIVPAMHGLMADAVLAARAQLMDTLAAAGAPKAIFRTLLAFDLIVEANGSPLLMEINPFPGQTPQNDWHGHYLRRLLDDYVNSMQT</sequence>
<dbReference type="PANTHER" id="PTHR46069:SF1">
    <property type="entry name" value="CHROMOSOME UNDETERMINED SCAFFOLD_125, WHOLE GENOME SHOTGUN SEQUENCE"/>
    <property type="match status" value="1"/>
</dbReference>
<protein>
    <submittedName>
        <fullName evidence="1">Tubulin-tyrosine ligase family protein</fullName>
    </submittedName>
</protein>
<name>A0A0M0KA89_9EUKA</name>
<keyword evidence="1" id="KW-0436">Ligase</keyword>
<proteinExistence type="predicted"/>
<organism evidence="1 2">
    <name type="scientific">Chrysochromulina tobinii</name>
    <dbReference type="NCBI Taxonomy" id="1460289"/>
    <lineage>
        <taxon>Eukaryota</taxon>
        <taxon>Haptista</taxon>
        <taxon>Haptophyta</taxon>
        <taxon>Prymnesiophyceae</taxon>
        <taxon>Prymnesiales</taxon>
        <taxon>Chrysochromulinaceae</taxon>
        <taxon>Chrysochromulina</taxon>
    </lineage>
</organism>
<dbReference type="InterPro" id="IPR004344">
    <property type="entry name" value="TTL/TTLL_fam"/>
</dbReference>
<dbReference type="PANTHER" id="PTHR46069">
    <property type="entry name" value="TUBULIN TYROSINE LIGASE"/>
    <property type="match status" value="1"/>
</dbReference>
<dbReference type="AlphaFoldDB" id="A0A0M0KA89"/>
<keyword evidence="2" id="KW-1185">Reference proteome</keyword>
<dbReference type="GO" id="GO:0016874">
    <property type="term" value="F:ligase activity"/>
    <property type="evidence" value="ECO:0007669"/>
    <property type="project" value="UniProtKB-KW"/>
</dbReference>
<dbReference type="Proteomes" id="UP000037460">
    <property type="component" value="Unassembled WGS sequence"/>
</dbReference>
<dbReference type="SUPFAM" id="SSF56059">
    <property type="entry name" value="Glutathione synthetase ATP-binding domain-like"/>
    <property type="match status" value="1"/>
</dbReference>
<dbReference type="OrthoDB" id="202825at2759"/>
<gene>
    <name evidence="1" type="ORF">Ctob_011676</name>
</gene>
<dbReference type="PROSITE" id="PS51221">
    <property type="entry name" value="TTL"/>
    <property type="match status" value="1"/>
</dbReference>
<dbReference type="Pfam" id="PF03133">
    <property type="entry name" value="TTL"/>
    <property type="match status" value="1"/>
</dbReference>
<reference evidence="2" key="1">
    <citation type="journal article" date="2015" name="PLoS Genet.">
        <title>Genome Sequence and Transcriptome Analyses of Chrysochromulina tobin: Metabolic Tools for Enhanced Algal Fitness in the Prominent Order Prymnesiales (Haptophyceae).</title>
        <authorList>
            <person name="Hovde B.T."/>
            <person name="Deodato C.R."/>
            <person name="Hunsperger H.M."/>
            <person name="Ryken S.A."/>
            <person name="Yost W."/>
            <person name="Jha R.K."/>
            <person name="Patterson J."/>
            <person name="Monnat R.J. Jr."/>
            <person name="Barlow S.B."/>
            <person name="Starkenburg S.R."/>
            <person name="Cattolico R.A."/>
        </authorList>
    </citation>
    <scope>NUCLEOTIDE SEQUENCE</scope>
    <source>
        <strain evidence="2">CCMP291</strain>
    </source>
</reference>
<comment type="caution">
    <text evidence="1">The sequence shown here is derived from an EMBL/GenBank/DDBJ whole genome shotgun (WGS) entry which is preliminary data.</text>
</comment>